<keyword evidence="2" id="KW-1185">Reference proteome</keyword>
<evidence type="ECO:0000313" key="2">
    <source>
        <dbReference type="Proteomes" id="UP000622890"/>
    </source>
</evidence>
<name>A0A934W4N1_9BURK</name>
<reference evidence="1" key="1">
    <citation type="submission" date="2021-01" db="EMBL/GenBank/DDBJ databases">
        <title>Genome sequence of strain Noviherbaspirillum sp. DKR-6.</title>
        <authorList>
            <person name="Chaudhary D.K."/>
        </authorList>
    </citation>
    <scope>NUCLEOTIDE SEQUENCE</scope>
    <source>
        <strain evidence="1">DKR-6</strain>
    </source>
</reference>
<accession>A0A934W4N1</accession>
<comment type="caution">
    <text evidence="1">The sequence shown here is derived from an EMBL/GenBank/DDBJ whole genome shotgun (WGS) entry which is preliminary data.</text>
</comment>
<dbReference type="Proteomes" id="UP000622890">
    <property type="component" value="Unassembled WGS sequence"/>
</dbReference>
<sequence>MKGNAWRQNPGYYRFGANLSTRYFDMDLERHMNNVALQGLHGKGRMLLHVELFGRNDLLAMTAAVRPVSFATDSLKVSHFPMPLRCGVSLTGIDVHGYTLASVLFQEERCVGLQECRMAAWKDGHAVLLPEQVRTRLESFARQLEDSIKPNGATSVQAEYPWSLSLSSRYGDLDADGLLSEPALARYVEQARVSTLDDVMARSGEDSECGALGLLVAHVGIRVLHHVPPSLSFALAIMVSRVGVYSGNECIAVAENVMVFVDRAVAGRLKFRTPCGRSSCSPAHRSLRKLDFRS</sequence>
<dbReference type="EMBL" id="JAEPBG010000025">
    <property type="protein sequence ID" value="MBK4738716.1"/>
    <property type="molecule type" value="Genomic_DNA"/>
</dbReference>
<proteinExistence type="predicted"/>
<protein>
    <recommendedName>
        <fullName evidence="3">Acyl-ACP thioesterase</fullName>
    </recommendedName>
</protein>
<gene>
    <name evidence="1" type="ORF">JJB74_29240</name>
</gene>
<dbReference type="AlphaFoldDB" id="A0A934W4N1"/>
<dbReference type="Gene3D" id="3.10.129.10">
    <property type="entry name" value="Hotdog Thioesterase"/>
    <property type="match status" value="2"/>
</dbReference>
<dbReference type="InterPro" id="IPR029069">
    <property type="entry name" value="HotDog_dom_sf"/>
</dbReference>
<evidence type="ECO:0008006" key="3">
    <source>
        <dbReference type="Google" id="ProtNLM"/>
    </source>
</evidence>
<dbReference type="SUPFAM" id="SSF54637">
    <property type="entry name" value="Thioesterase/thiol ester dehydrase-isomerase"/>
    <property type="match status" value="2"/>
</dbReference>
<organism evidence="1 2">
    <name type="scientific">Noviherbaspirillum pedocola</name>
    <dbReference type="NCBI Taxonomy" id="2801341"/>
    <lineage>
        <taxon>Bacteria</taxon>
        <taxon>Pseudomonadati</taxon>
        <taxon>Pseudomonadota</taxon>
        <taxon>Betaproteobacteria</taxon>
        <taxon>Burkholderiales</taxon>
        <taxon>Oxalobacteraceae</taxon>
        <taxon>Noviherbaspirillum</taxon>
    </lineage>
</organism>
<evidence type="ECO:0000313" key="1">
    <source>
        <dbReference type="EMBL" id="MBK4738716.1"/>
    </source>
</evidence>
<dbReference type="RefSeq" id="WP_200598085.1">
    <property type="nucleotide sequence ID" value="NZ_JAEPBG010000025.1"/>
</dbReference>